<keyword evidence="3" id="KW-1185">Reference proteome</keyword>
<accession>A0A327R667</accession>
<name>A0A327R667_9BACT</name>
<keyword evidence="1" id="KW-0812">Transmembrane</keyword>
<evidence type="ECO:0000256" key="1">
    <source>
        <dbReference type="SAM" id="Phobius"/>
    </source>
</evidence>
<dbReference type="OrthoDB" id="1407586at2"/>
<keyword evidence="1" id="KW-1133">Transmembrane helix</keyword>
<protein>
    <recommendedName>
        <fullName evidence="4">Amidohydrolase family protein</fullName>
    </recommendedName>
</protein>
<evidence type="ECO:0000313" key="2">
    <source>
        <dbReference type="EMBL" id="RAJ11184.1"/>
    </source>
</evidence>
<gene>
    <name evidence="2" type="ORF">LX64_00792</name>
</gene>
<dbReference type="Gene3D" id="3.20.20.140">
    <property type="entry name" value="Metal-dependent hydrolases"/>
    <property type="match status" value="1"/>
</dbReference>
<dbReference type="Proteomes" id="UP000249547">
    <property type="component" value="Unassembled WGS sequence"/>
</dbReference>
<evidence type="ECO:0008006" key="4">
    <source>
        <dbReference type="Google" id="ProtNLM"/>
    </source>
</evidence>
<sequence length="599" mass="70182">MSLKQTTTTCDCVKKDKAPMINCHTHIFTSETVPPHIAKSFVPPPFYYLLNITVLVKLVQWYFNSKKSPYRWPGQRWYIVLREMLYRAKIATTRSHILGAIKFLVGVIIIISVFHEFYNIYISDYLHEQDISTNTPDKIIGWLDAHGILIITNSWLLKGLLLVILLTFFPSGKNLLLFLLKKFSGFFKMLPGKETTAMLKRYMNIVRFSRYKDQSRIFDRLIKQYPEGAGMVVLPMDMEFMGAGNPPKPYGKQMEELAAIKVKHPNRIFPFVFVDPRREKVGNETFFDYEVVEGKVVLKPCFIKTYIEDKEFSGFKIYPALGYFPFDERLLPLWKYAADNGIPILTHCIRGTIFYRGKKKKEWDTHPVFEQYEGDQDNSKPVLDKYFKPLRLHHMRPVEVQEIFTHPMNYACLLYKQWLTKLVAQAKDPRIQELFGYSPGDNTIEQDLKHLKLCFGHYGGEDEWLKFMEKDRDNYAQQLNTKKEGITIKDENDKIKRGLAEQLWKKADWYSIISTLMLQHSNVYADISYILHGTEDVIPLLRQTLRNDGLLKKVLYGTDFYVVRNHKSDKLMLADMMNGLSEAEFDLIARDNPREFLKR</sequence>
<dbReference type="SUPFAM" id="SSF51556">
    <property type="entry name" value="Metallo-dependent hydrolases"/>
    <property type="match status" value="1"/>
</dbReference>
<reference evidence="2 3" key="1">
    <citation type="submission" date="2018-06" db="EMBL/GenBank/DDBJ databases">
        <title>Genomic Encyclopedia of Archaeal and Bacterial Type Strains, Phase II (KMG-II): from individual species to whole genera.</title>
        <authorList>
            <person name="Goeker M."/>
        </authorList>
    </citation>
    <scope>NUCLEOTIDE SEQUENCE [LARGE SCALE GENOMIC DNA]</scope>
    <source>
        <strain evidence="2 3">DSM 23857</strain>
    </source>
</reference>
<comment type="caution">
    <text evidence="2">The sequence shown here is derived from an EMBL/GenBank/DDBJ whole genome shotgun (WGS) entry which is preliminary data.</text>
</comment>
<dbReference type="EMBL" id="QLLL01000001">
    <property type="protein sequence ID" value="RAJ11184.1"/>
    <property type="molecule type" value="Genomic_DNA"/>
</dbReference>
<dbReference type="AlphaFoldDB" id="A0A327R667"/>
<organism evidence="2 3">
    <name type="scientific">Chitinophaga skermanii</name>
    <dbReference type="NCBI Taxonomy" id="331697"/>
    <lineage>
        <taxon>Bacteria</taxon>
        <taxon>Pseudomonadati</taxon>
        <taxon>Bacteroidota</taxon>
        <taxon>Chitinophagia</taxon>
        <taxon>Chitinophagales</taxon>
        <taxon>Chitinophagaceae</taxon>
        <taxon>Chitinophaga</taxon>
    </lineage>
</organism>
<evidence type="ECO:0000313" key="3">
    <source>
        <dbReference type="Proteomes" id="UP000249547"/>
    </source>
</evidence>
<feature type="transmembrane region" description="Helical" evidence="1">
    <location>
        <begin position="159"/>
        <end position="180"/>
    </location>
</feature>
<keyword evidence="1" id="KW-0472">Membrane</keyword>
<dbReference type="RefSeq" id="WP_111596278.1">
    <property type="nucleotide sequence ID" value="NZ_QLLL01000001.1"/>
</dbReference>
<proteinExistence type="predicted"/>
<dbReference type="InterPro" id="IPR032466">
    <property type="entry name" value="Metal_Hydrolase"/>
</dbReference>
<feature type="transmembrane region" description="Helical" evidence="1">
    <location>
        <begin position="97"/>
        <end position="118"/>
    </location>
</feature>